<sequence>MFSQETFYVTAPSGLVVRNNPDGTRFGKISYGSAVKVEKKLQSFSVTDNGKVVNGNWVKIEGNNSQIQYDENLTSGVDTNKMYAFNGFLTPKNEFINQSEKIIAKHSALKDYYLATSYDVFAIKGDFFGDGIEDDLFRMIDPNGNVRLMIINHQQNGSKIYSLGGTKDPFSMENYGMPILYKVGKGTPLWSNYEDDFREFKSVPKNEIVKLNYDAIYIHEAEACGGGFIFWKNNKWNWLQQE</sequence>
<dbReference type="OrthoDB" id="5984340at2"/>
<evidence type="ECO:0000313" key="2">
    <source>
        <dbReference type="Proteomes" id="UP000297998"/>
    </source>
</evidence>
<organism evidence="1 2">
    <name type="scientific">Empedobacter tilapiae</name>
    <dbReference type="NCBI Taxonomy" id="2491114"/>
    <lineage>
        <taxon>Bacteria</taxon>
        <taxon>Pseudomonadati</taxon>
        <taxon>Bacteroidota</taxon>
        <taxon>Flavobacteriia</taxon>
        <taxon>Flavobacteriales</taxon>
        <taxon>Weeksellaceae</taxon>
        <taxon>Empedobacter</taxon>
    </lineage>
</organism>
<keyword evidence="2" id="KW-1185">Reference proteome</keyword>
<proteinExistence type="predicted"/>
<dbReference type="AlphaFoldDB" id="A0A4Z1BCI0"/>
<gene>
    <name evidence="1" type="ORF">E4J94_05175</name>
</gene>
<reference evidence="1 2" key="1">
    <citation type="submission" date="2019-03" db="EMBL/GenBank/DDBJ databases">
        <title>Empedobacter tilapiae sp. nov., isolated from an intestine of Nile tilapia Oreochromis niloticus.</title>
        <authorList>
            <person name="Kim Y.-O."/>
            <person name="Yoon J.-H."/>
        </authorList>
    </citation>
    <scope>NUCLEOTIDE SEQUENCE [LARGE SCALE GENOMIC DNA]</scope>
    <source>
        <strain evidence="1 2">MRS2</strain>
    </source>
</reference>
<dbReference type="Proteomes" id="UP000297998">
    <property type="component" value="Unassembled WGS sequence"/>
</dbReference>
<evidence type="ECO:0000313" key="1">
    <source>
        <dbReference type="EMBL" id="TGN29486.1"/>
    </source>
</evidence>
<comment type="caution">
    <text evidence="1">The sequence shown here is derived from an EMBL/GenBank/DDBJ whole genome shotgun (WGS) entry which is preliminary data.</text>
</comment>
<accession>A0A4Z1BCI0</accession>
<dbReference type="EMBL" id="SRPE01000003">
    <property type="protein sequence ID" value="TGN29486.1"/>
    <property type="molecule type" value="Genomic_DNA"/>
</dbReference>
<evidence type="ECO:0008006" key="3">
    <source>
        <dbReference type="Google" id="ProtNLM"/>
    </source>
</evidence>
<name>A0A4Z1BCI0_9FLAO</name>
<protein>
    <recommendedName>
        <fullName evidence="3">SH3 domain-containing protein</fullName>
    </recommendedName>
</protein>